<organism evidence="2 3">
    <name type="scientific">Alkalicaulis satelles</name>
    <dbReference type="NCBI Taxonomy" id="2609175"/>
    <lineage>
        <taxon>Bacteria</taxon>
        <taxon>Pseudomonadati</taxon>
        <taxon>Pseudomonadota</taxon>
        <taxon>Alphaproteobacteria</taxon>
        <taxon>Maricaulales</taxon>
        <taxon>Maricaulaceae</taxon>
        <taxon>Alkalicaulis</taxon>
    </lineage>
</organism>
<feature type="domain" description="PD-(D/E)XK endonuclease-like" evidence="1">
    <location>
        <begin position="739"/>
        <end position="974"/>
    </location>
</feature>
<dbReference type="SUPFAM" id="SSF52540">
    <property type="entry name" value="P-loop containing nucleoside triphosphate hydrolases"/>
    <property type="match status" value="1"/>
</dbReference>
<gene>
    <name evidence="2" type="primary">addB</name>
    <name evidence="2" type="ORF">F1654_07650</name>
</gene>
<comment type="caution">
    <text evidence="2">The sequence shown here is derived from an EMBL/GenBank/DDBJ whole genome shotgun (WGS) entry which is preliminary data.</text>
</comment>
<dbReference type="NCBIfam" id="TIGR02786">
    <property type="entry name" value="addB_alphas"/>
    <property type="match status" value="1"/>
</dbReference>
<evidence type="ECO:0000259" key="1">
    <source>
        <dbReference type="Pfam" id="PF12705"/>
    </source>
</evidence>
<dbReference type="RefSeq" id="WP_150022934.1">
    <property type="nucleotide sequence ID" value="NZ_VWOJ01000002.1"/>
</dbReference>
<dbReference type="InterPro" id="IPR011604">
    <property type="entry name" value="PDDEXK-like_dom_sf"/>
</dbReference>
<evidence type="ECO:0000313" key="3">
    <source>
        <dbReference type="Proteomes" id="UP000325122"/>
    </source>
</evidence>
<dbReference type="InterPro" id="IPR014153">
    <property type="entry name" value="Ds_break_AddB"/>
</dbReference>
<dbReference type="AlphaFoldDB" id="A0A5M6ZFY9"/>
<name>A0A5M6ZFY9_9PROT</name>
<dbReference type="Pfam" id="PF12705">
    <property type="entry name" value="PDDEXK_1"/>
    <property type="match status" value="1"/>
</dbReference>
<evidence type="ECO:0000313" key="2">
    <source>
        <dbReference type="EMBL" id="KAA5803666.1"/>
    </source>
</evidence>
<sequence length="1019" mass="108827">MSQSALFDSPAPRVFTLPAGAPFLTALAEGLHAAFPDPEILAGVTVLAPTRRAGRALAEAFAALKDGPGAALLPMIRPIGDVDADDPPFEPGELAEAAPDAISPLQRQFELARLIGARETAAGRSMSAGGALSLAGDLARLIDDLATQEVEDLSALTDDIRAALPAHRQEAALFLDIILTAWPARLAELGLTDPARRRSLLLRALARRWREHPPEGPVIAAGSTGSIPAAADLLSVVAGLPKGAVVLPGLDTGMDEAAWAAVDDTHPQRAMKALLARMELDHRAIPAWPWARPGAAAAARARVIAEALRPAEATGDWLNQVDAIRAGRGEDAFAQALAGLSLIEAPAPAEEARAVALALRETLETPGRRAVLVTPDRALARRVIVEMARFGVELDDSAGAPLSDTPPGAFLMRILDAARDPGSALALIALYASPLLALGEARAALSLDLMALERWCLRGRRPGRSTAQLRAHVETGDLPDWMEPRRARFLDLIDVTLTALAPLTELSGEQPCAAWAQALARAAETLARDAERAGAERVWAGDAGEAAAGLVRGFLHESEALDALTLDDFAGALLETARARMVRPRAGGHPRLQVLGPLEARLISADRVILAGLNEGVWPAGAKIDPFLSPGMRARAGLGAPEQRFGLAAHDFAQLACLPEVILTRSTKVDGAPTVASRWLWRLQTLARGALGADADAALHPDTDYLALARALDHPAQRTSVRAPAPRPAVEHRPRALPVTAIETWVRDPYAIFARHILKLRTLDAPDQPAGPAERGSAYHRAFERWVKGLGTASELPRDAHDRLVSEGRAALLEAGMPEDLLGLELARFERAARFVVSWEEERRRAGFLPEIIEKKGKLTLHDAPGGPFEITARADRIDMRPDGALDIIDYKTGRAPSANEAYAFFAPQLALTALIAAEGGFEDCPRHEPGDLIYLKAGGGKTPGEAASIITSPGSDEAADKMHEAREDLIDWITRFDDPDTEYLSQPRRKWTNTYGDYDHLARRKEWASAPGEGGGED</sequence>
<proteinExistence type="predicted"/>
<dbReference type="Proteomes" id="UP000325122">
    <property type="component" value="Unassembled WGS sequence"/>
</dbReference>
<keyword evidence="3" id="KW-1185">Reference proteome</keyword>
<dbReference type="Gene3D" id="3.90.320.10">
    <property type="match status" value="1"/>
</dbReference>
<accession>A0A5M6ZFY9</accession>
<dbReference type="InterPro" id="IPR038726">
    <property type="entry name" value="PDDEXK_AddAB-type"/>
</dbReference>
<reference evidence="2 3" key="1">
    <citation type="submission" date="2019-09" db="EMBL/GenBank/DDBJ databases">
        <authorList>
            <person name="Kevbrin V."/>
            <person name="Grouzdev D.S."/>
        </authorList>
    </citation>
    <scope>NUCLEOTIDE SEQUENCE [LARGE SCALE GENOMIC DNA]</scope>
    <source>
        <strain evidence="2 3">G-192</strain>
    </source>
</reference>
<dbReference type="EMBL" id="VWOJ01000002">
    <property type="protein sequence ID" value="KAA5803666.1"/>
    <property type="molecule type" value="Genomic_DNA"/>
</dbReference>
<dbReference type="InterPro" id="IPR027417">
    <property type="entry name" value="P-loop_NTPase"/>
</dbReference>
<protein>
    <submittedName>
        <fullName evidence="2">Double-strand break repair protein AddB</fullName>
    </submittedName>
</protein>